<accession>A0A1M4WLF7</accession>
<evidence type="ECO:0000256" key="2">
    <source>
        <dbReference type="ARBA" id="ARBA00022679"/>
    </source>
</evidence>
<comment type="similarity">
    <text evidence="1">Belongs to the thiolase-like superfamily. Chalcone/stilbene synthases family.</text>
</comment>
<name>A0A1M4WLF7_9BACT</name>
<evidence type="ECO:0000259" key="5">
    <source>
        <dbReference type="Pfam" id="PF02797"/>
    </source>
</evidence>
<feature type="domain" description="Chalcone/stilbene synthase N-terminal" evidence="4">
    <location>
        <begin position="10"/>
        <end position="216"/>
    </location>
</feature>
<protein>
    <submittedName>
        <fullName evidence="6">Predicted naringenin-chalcone synthase</fullName>
    </submittedName>
</protein>
<dbReference type="Pfam" id="PF02797">
    <property type="entry name" value="Chal_sti_synt_C"/>
    <property type="match status" value="1"/>
</dbReference>
<dbReference type="InterPro" id="IPR001099">
    <property type="entry name" value="Chalcone/stilbene_synt_N"/>
</dbReference>
<dbReference type="STRING" id="1194090.SAMN05443144_103249"/>
<dbReference type="InterPro" id="IPR012328">
    <property type="entry name" value="Chalcone/stilbene_synt_C"/>
</dbReference>
<dbReference type="Gene3D" id="3.40.47.10">
    <property type="match status" value="2"/>
</dbReference>
<dbReference type="Pfam" id="PF00195">
    <property type="entry name" value="Chal_sti_synt_N"/>
    <property type="match status" value="1"/>
</dbReference>
<dbReference type="OrthoDB" id="9786288at2"/>
<dbReference type="CDD" id="cd00831">
    <property type="entry name" value="CHS_like"/>
    <property type="match status" value="1"/>
</dbReference>
<keyword evidence="2" id="KW-0808">Transferase</keyword>
<evidence type="ECO:0000259" key="4">
    <source>
        <dbReference type="Pfam" id="PF00195"/>
    </source>
</evidence>
<feature type="domain" description="Chalcone/stilbene synthase C-terminal" evidence="5">
    <location>
        <begin position="231"/>
        <end position="362"/>
    </location>
</feature>
<keyword evidence="7" id="KW-1185">Reference proteome</keyword>
<dbReference type="PIRSF" id="PIRSF000451">
    <property type="entry name" value="PKS_III"/>
    <property type="match status" value="1"/>
</dbReference>
<proteinExistence type="inferred from homology"/>
<dbReference type="AlphaFoldDB" id="A0A1M4WLF7"/>
<evidence type="ECO:0000313" key="6">
    <source>
        <dbReference type="EMBL" id="SHE82034.1"/>
    </source>
</evidence>
<gene>
    <name evidence="6" type="ORF">SAMN05443144_103249</name>
</gene>
<dbReference type="GO" id="GO:0016747">
    <property type="term" value="F:acyltransferase activity, transferring groups other than amino-acyl groups"/>
    <property type="evidence" value="ECO:0007669"/>
    <property type="project" value="InterPro"/>
</dbReference>
<dbReference type="RefSeq" id="WP_073059866.1">
    <property type="nucleotide sequence ID" value="NZ_FQUS01000003.1"/>
</dbReference>
<reference evidence="6 7" key="1">
    <citation type="submission" date="2016-11" db="EMBL/GenBank/DDBJ databases">
        <authorList>
            <person name="Jaros S."/>
            <person name="Januszkiewicz K."/>
            <person name="Wedrychowicz H."/>
        </authorList>
    </citation>
    <scope>NUCLEOTIDE SEQUENCE [LARGE SCALE GENOMIC DNA]</scope>
    <source>
        <strain evidence="6 7">DSM 21986</strain>
    </source>
</reference>
<evidence type="ECO:0000256" key="3">
    <source>
        <dbReference type="PIRSR" id="PIRSR000451-1"/>
    </source>
</evidence>
<evidence type="ECO:0000313" key="7">
    <source>
        <dbReference type="Proteomes" id="UP000184041"/>
    </source>
</evidence>
<dbReference type="GO" id="GO:0030639">
    <property type="term" value="P:polyketide biosynthetic process"/>
    <property type="evidence" value="ECO:0007669"/>
    <property type="project" value="TreeGrafter"/>
</dbReference>
<dbReference type="SUPFAM" id="SSF53901">
    <property type="entry name" value="Thiolase-like"/>
    <property type="match status" value="1"/>
</dbReference>
<sequence>MPTYIHNIATCVPDQSYEQSFLRDRLKEYMGAREATKRIIHRIYSNSGIEKRHTVIDDFNANGDPRLFFQQDGSLSMPSTGTRNQIYIDRAKPLFVETARKTIEHNTSIDKSDITHIITVSCTGFFAPEPGFQIIKQLDLDPSTSRFHIGFMGCFAAFPAMKMARSFCAARQDATVLVVCLELCSLHLQASEATDQLISASVFADGAAGMIISNQPPSGTALKLNQFSTSIAEKSEQDMAWTIGDTGFDMVLSSYVPEIIRANLPEALHPLFESYDMTPKAADHWAIHPGGRAILDKVQQNFDLSPPQLSASREVLANYGNMSSATILFVLAELLRNREGSHRASVLAMAFGPGLTIESALLTKTRG</sequence>
<evidence type="ECO:0000256" key="1">
    <source>
        <dbReference type="ARBA" id="ARBA00005531"/>
    </source>
</evidence>
<organism evidence="6 7">
    <name type="scientific">Fodinibius roseus</name>
    <dbReference type="NCBI Taxonomy" id="1194090"/>
    <lineage>
        <taxon>Bacteria</taxon>
        <taxon>Pseudomonadati</taxon>
        <taxon>Balneolota</taxon>
        <taxon>Balneolia</taxon>
        <taxon>Balneolales</taxon>
        <taxon>Balneolaceae</taxon>
        <taxon>Fodinibius</taxon>
    </lineage>
</organism>
<dbReference type="PANTHER" id="PTHR11877">
    <property type="entry name" value="HYDROXYMETHYLGLUTARYL-COA SYNTHASE"/>
    <property type="match status" value="1"/>
</dbReference>
<feature type="active site" description="Acyl-thioester intermediate" evidence="3">
    <location>
        <position position="154"/>
    </location>
</feature>
<dbReference type="Proteomes" id="UP000184041">
    <property type="component" value="Unassembled WGS sequence"/>
</dbReference>
<dbReference type="PANTHER" id="PTHR11877:SF46">
    <property type="entry name" value="TYPE III POLYKETIDE SYNTHASE A"/>
    <property type="match status" value="1"/>
</dbReference>
<dbReference type="EMBL" id="FQUS01000003">
    <property type="protein sequence ID" value="SHE82034.1"/>
    <property type="molecule type" value="Genomic_DNA"/>
</dbReference>
<dbReference type="InterPro" id="IPR016039">
    <property type="entry name" value="Thiolase-like"/>
</dbReference>
<dbReference type="InterPro" id="IPR011141">
    <property type="entry name" value="Polyketide_synthase_type-III"/>
</dbReference>